<dbReference type="GO" id="GO:1990380">
    <property type="term" value="F:K48-linked deubiquitinase activity"/>
    <property type="evidence" value="ECO:0007669"/>
    <property type="project" value="InterPro"/>
</dbReference>
<name>A0A4U0TQ96_9PEZI</name>
<dbReference type="Pfam" id="PF04424">
    <property type="entry name" value="MINDY_DUB"/>
    <property type="match status" value="1"/>
</dbReference>
<proteinExistence type="predicted"/>
<feature type="compositionally biased region" description="Basic and acidic residues" evidence="1">
    <location>
        <begin position="76"/>
        <end position="88"/>
    </location>
</feature>
<comment type="caution">
    <text evidence="3">The sequence shown here is derived from an EMBL/GenBank/DDBJ whole genome shotgun (WGS) entry which is preliminary data.</text>
</comment>
<evidence type="ECO:0000313" key="4">
    <source>
        <dbReference type="Proteomes" id="UP000310066"/>
    </source>
</evidence>
<gene>
    <name evidence="3" type="ORF">B0A54_17616</name>
</gene>
<dbReference type="InterPro" id="IPR007518">
    <property type="entry name" value="MINDY"/>
</dbReference>
<feature type="compositionally biased region" description="Basic and acidic residues" evidence="1">
    <location>
        <begin position="792"/>
        <end position="807"/>
    </location>
</feature>
<dbReference type="OrthoDB" id="10261212at2759"/>
<dbReference type="PANTHER" id="PTHR18063">
    <property type="entry name" value="NF-E2 INDUCIBLE PROTEIN"/>
    <property type="match status" value="1"/>
</dbReference>
<feature type="compositionally biased region" description="Polar residues" evidence="1">
    <location>
        <begin position="193"/>
        <end position="207"/>
    </location>
</feature>
<evidence type="ECO:0000256" key="1">
    <source>
        <dbReference type="SAM" id="MobiDB-lite"/>
    </source>
</evidence>
<feature type="compositionally biased region" description="Polar residues" evidence="1">
    <location>
        <begin position="907"/>
        <end position="918"/>
    </location>
</feature>
<feature type="region of interest" description="Disordered" evidence="1">
    <location>
        <begin position="1"/>
        <end position="388"/>
    </location>
</feature>
<dbReference type="GO" id="GO:0071944">
    <property type="term" value="C:cell periphery"/>
    <property type="evidence" value="ECO:0007669"/>
    <property type="project" value="TreeGrafter"/>
</dbReference>
<reference evidence="3 4" key="1">
    <citation type="submission" date="2017-03" db="EMBL/GenBank/DDBJ databases">
        <title>Genomes of endolithic fungi from Antarctica.</title>
        <authorList>
            <person name="Coleine C."/>
            <person name="Masonjones S."/>
            <person name="Stajich J.E."/>
        </authorList>
    </citation>
    <scope>NUCLEOTIDE SEQUENCE [LARGE SCALE GENOMIC DNA]</scope>
    <source>
        <strain evidence="3 4">CCFEE 5311</strain>
    </source>
</reference>
<dbReference type="EMBL" id="NAJP01000188">
    <property type="protein sequence ID" value="TKA24187.1"/>
    <property type="molecule type" value="Genomic_DNA"/>
</dbReference>
<dbReference type="STRING" id="329885.A0A4U0TQ96"/>
<feature type="compositionally biased region" description="Acidic residues" evidence="1">
    <location>
        <begin position="95"/>
        <end position="110"/>
    </location>
</feature>
<evidence type="ECO:0000259" key="2">
    <source>
        <dbReference type="Pfam" id="PF04424"/>
    </source>
</evidence>
<feature type="domain" description="MINDY deubiquitinase" evidence="2">
    <location>
        <begin position="389"/>
        <end position="691"/>
    </location>
</feature>
<dbReference type="GO" id="GO:0016807">
    <property type="term" value="F:cysteine-type carboxypeptidase activity"/>
    <property type="evidence" value="ECO:0007669"/>
    <property type="project" value="TreeGrafter"/>
</dbReference>
<dbReference type="GO" id="GO:0004843">
    <property type="term" value="F:cysteine-type deubiquitinase activity"/>
    <property type="evidence" value="ECO:0007669"/>
    <property type="project" value="InterPro"/>
</dbReference>
<dbReference type="PANTHER" id="PTHR18063:SF6">
    <property type="entry name" value="UBIQUITIN CARBOXYL-TERMINAL HYDROLASE"/>
    <property type="match status" value="1"/>
</dbReference>
<evidence type="ECO:0000313" key="3">
    <source>
        <dbReference type="EMBL" id="TKA24187.1"/>
    </source>
</evidence>
<feature type="compositionally biased region" description="Pro residues" evidence="1">
    <location>
        <begin position="219"/>
        <end position="233"/>
    </location>
</feature>
<feature type="compositionally biased region" description="Basic and acidic residues" evidence="1">
    <location>
        <begin position="769"/>
        <end position="778"/>
    </location>
</feature>
<dbReference type="InterPro" id="IPR033979">
    <property type="entry name" value="MINDY_domain"/>
</dbReference>
<dbReference type="GO" id="GO:0071108">
    <property type="term" value="P:protein K48-linked deubiquitination"/>
    <property type="evidence" value="ECO:0007669"/>
    <property type="project" value="TreeGrafter"/>
</dbReference>
<dbReference type="Proteomes" id="UP000310066">
    <property type="component" value="Unassembled WGS sequence"/>
</dbReference>
<feature type="region of interest" description="Disordered" evidence="1">
    <location>
        <begin position="719"/>
        <end position="1005"/>
    </location>
</feature>
<protein>
    <recommendedName>
        <fullName evidence="2">MINDY deubiquitinase domain-containing protein</fullName>
    </recommendedName>
</protein>
<sequence>MVTRKPVGPPLSTSAADDPKATANANPPYPTTPPSATHIRSLSGAHPDRADLLHSAGSVYSPDLHSSPAFDLIDVNEARQRQRRDSDVSSHGTWDSEDDGERDDTPEEEAALSVPKPLRISKSQQDIGPPREAQPRPAAAEEELPGVLRPGPVGAVGVQPRKSGEGQQYEEEALGNPWASSTAAEDGARRSGQAVSNNPYRQQNGWTAETGRNAWQDVQPPPPTSVSPVPPVEMPTGPRTPADELSKLSLGEHPQQGPGFKRFETADILSVPQQGGLPLSDHGEPAHLHDQQSPPGNPWRTSSHERARQERKTSPPPPPALRAPASSHVPPPGPPPKGVASTSLIESDDPPSHQAPGVPMRPNAHLPSRSADAAPETPGTHAHRQRSEHYQIKHISWLDCSVRSMRRSPILIQNANGPCPLLALVNALILTTPRDLDTALVETLRSREQVSLGLLLDAVFDELMSGRRGDTASELPDVGELYAFLLALHTGMNVNPRFVTPVSAPRGSLDIAPPGQAALHPAKRAPLAVGCFEETKEMRLYSTFNVPLIHGWTPPHGTEAYAAFERSAQTFEEAQNMQFLEPELEGKSREGGLTAVEQQTLHDIRTIRTFLTTWSTQLTDYGLEAISASLQPGQTAILFRNDHFSTIYREPRHGALMTLVTDAGYESHDEIVWESLVDVHGAASEMFSGDFRAVSHGQDVGLIPGGSAGGDEGWETVQARREGQTRSNVQERSPAPPLPGPRPQHSATALANAAQPYVSSAEAPAQHRSASEQQDHDLALALQLQEEEEDEQRQSEQRRRREQELSERFLSTENSPTEGARPPIPPRRSGNTSNIPIGRNTAAPSHGRPTVNRPTNAGDGGDSDAPPSYEQSRSDRPYRPAGAGAQQTLRQGNPPSAYDTLRGQQGGSRTNVNATSAGVGTGVGLGRRQTQTSPGDQSRPGRMGNQTSGPAGPSAGPGSGRVMPGTYGSGMLSGPTPASPGMNMGTRPNQQAAGVRDAEEKCAVM</sequence>
<accession>A0A4U0TQ96</accession>
<dbReference type="AlphaFoldDB" id="A0A4U0TQ96"/>
<feature type="compositionally biased region" description="Basic and acidic residues" evidence="1">
    <location>
        <begin position="302"/>
        <end position="313"/>
    </location>
</feature>
<dbReference type="GO" id="GO:0005829">
    <property type="term" value="C:cytosol"/>
    <property type="evidence" value="ECO:0007669"/>
    <property type="project" value="TreeGrafter"/>
</dbReference>
<feature type="compositionally biased region" description="Basic and acidic residues" evidence="1">
    <location>
        <begin position="281"/>
        <end position="290"/>
    </location>
</feature>
<organism evidence="3 4">
    <name type="scientific">Friedmanniomyces endolithicus</name>
    <dbReference type="NCBI Taxonomy" id="329885"/>
    <lineage>
        <taxon>Eukaryota</taxon>
        <taxon>Fungi</taxon>
        <taxon>Dikarya</taxon>
        <taxon>Ascomycota</taxon>
        <taxon>Pezizomycotina</taxon>
        <taxon>Dothideomycetes</taxon>
        <taxon>Dothideomycetidae</taxon>
        <taxon>Mycosphaerellales</taxon>
        <taxon>Teratosphaeriaceae</taxon>
        <taxon>Friedmanniomyces</taxon>
    </lineage>
</organism>
<feature type="compositionally biased region" description="Basic and acidic residues" evidence="1">
    <location>
        <begin position="996"/>
        <end position="1005"/>
    </location>
</feature>
<feature type="compositionally biased region" description="Polar residues" evidence="1">
    <location>
        <begin position="885"/>
        <end position="894"/>
    </location>
</feature>